<evidence type="ECO:0000313" key="6">
    <source>
        <dbReference type="EMBL" id="KFI82580.1"/>
    </source>
</evidence>
<dbReference type="InterPro" id="IPR029044">
    <property type="entry name" value="Nucleotide-diphossugar_trans"/>
</dbReference>
<dbReference type="AlphaFoldDB" id="A0A7V8HQ41"/>
<gene>
    <name evidence="6" type="ORF">BPULL_2166</name>
</gene>
<keyword evidence="4 6" id="KW-0808">Transferase</keyword>
<dbReference type="GO" id="GO:0016757">
    <property type="term" value="F:glycosyltransferase activity"/>
    <property type="evidence" value="ECO:0007669"/>
    <property type="project" value="UniProtKB-KW"/>
</dbReference>
<sequence>MQFTITAVVVSYNREALLQECLDGIAAQTRPVDRVVVVDNASTDHALAVARAHPLIADATPSAAMVVELPRNVGGAGGFCAGMAEALAMMEEHSHDTSDDSPSYHYIWLMDDDTVPTPTALEALLEAVDCCIDANHALPAVLGSKAVWVDGREHLMNKPRERTWIRKGVRHLPDAGTPDEPAYQVRSLSFVSCLINAGAVLHQHKLPRSAYFLWNDDYEFTTALLRHGIGYYVPSSQVVHKTRVFGSSDADPGKRFYNEVRNKLWLLRFSRDNFSAAELVEFLLKTVRRWVLTWMRAKDRALIEDCLRRGWHDGIRTNPMSNADVFRDVPNVAKAITAVEG</sequence>
<comment type="caution">
    <text evidence="6">The sequence shown here is derived from an EMBL/GenBank/DDBJ whole genome shotgun (WGS) entry which is preliminary data.</text>
</comment>
<evidence type="ECO:0000256" key="4">
    <source>
        <dbReference type="ARBA" id="ARBA00022679"/>
    </source>
</evidence>
<evidence type="ECO:0000256" key="2">
    <source>
        <dbReference type="ARBA" id="ARBA00006739"/>
    </source>
</evidence>
<evidence type="ECO:0000256" key="1">
    <source>
        <dbReference type="ARBA" id="ARBA00004776"/>
    </source>
</evidence>
<organism evidence="6 7">
    <name type="scientific">Bifidobacterium pullorum</name>
    <dbReference type="NCBI Taxonomy" id="78448"/>
    <lineage>
        <taxon>Bacteria</taxon>
        <taxon>Bacillati</taxon>
        <taxon>Actinomycetota</taxon>
        <taxon>Actinomycetes</taxon>
        <taxon>Bifidobacteriales</taxon>
        <taxon>Bifidobacteriaceae</taxon>
        <taxon>Bifidobacterium</taxon>
    </lineage>
</organism>
<dbReference type="SUPFAM" id="SSF53448">
    <property type="entry name" value="Nucleotide-diphospho-sugar transferases"/>
    <property type="match status" value="1"/>
</dbReference>
<feature type="domain" description="Glycosyltransferase 2-like" evidence="5">
    <location>
        <begin position="7"/>
        <end position="129"/>
    </location>
</feature>
<name>A0A7V8HQ41_9BIFI</name>
<dbReference type="Proteomes" id="UP000029109">
    <property type="component" value="Unassembled WGS sequence"/>
</dbReference>
<dbReference type="PANTHER" id="PTHR43179:SF12">
    <property type="entry name" value="GALACTOFURANOSYLTRANSFERASE GLFT2"/>
    <property type="match status" value="1"/>
</dbReference>
<reference evidence="6 7" key="1">
    <citation type="submission" date="2014-03" db="EMBL/GenBank/DDBJ databases">
        <title>Genomics of Bifidobacteria.</title>
        <authorList>
            <person name="Ventura M."/>
            <person name="Milani C."/>
            <person name="Lugli G.A."/>
        </authorList>
    </citation>
    <scope>NUCLEOTIDE SEQUENCE [LARGE SCALE GENOMIC DNA]</scope>
    <source>
        <strain evidence="6 7">LMG 21816</strain>
    </source>
</reference>
<dbReference type="Pfam" id="PF00535">
    <property type="entry name" value="Glycos_transf_2"/>
    <property type="match status" value="1"/>
</dbReference>
<comment type="similarity">
    <text evidence="2">Belongs to the glycosyltransferase 2 family.</text>
</comment>
<evidence type="ECO:0000313" key="7">
    <source>
        <dbReference type="Proteomes" id="UP000029109"/>
    </source>
</evidence>
<dbReference type="PANTHER" id="PTHR43179">
    <property type="entry name" value="RHAMNOSYLTRANSFERASE WBBL"/>
    <property type="match status" value="1"/>
</dbReference>
<dbReference type="RefSeq" id="WP_043169770.1">
    <property type="nucleotide sequence ID" value="NZ_CAYKTB010000075.1"/>
</dbReference>
<keyword evidence="3" id="KW-0328">Glycosyltransferase</keyword>
<protein>
    <submittedName>
        <fullName evidence="6">dTDP-rhamnosyl transferase RfbF</fullName>
    </submittedName>
</protein>
<dbReference type="InterPro" id="IPR001173">
    <property type="entry name" value="Glyco_trans_2-like"/>
</dbReference>
<dbReference type="Gene3D" id="3.90.550.10">
    <property type="entry name" value="Spore Coat Polysaccharide Biosynthesis Protein SpsA, Chain A"/>
    <property type="match status" value="1"/>
</dbReference>
<accession>A0A7V8HQ41</accession>
<dbReference type="EMBL" id="JGZJ01000008">
    <property type="protein sequence ID" value="KFI82580.1"/>
    <property type="molecule type" value="Genomic_DNA"/>
</dbReference>
<evidence type="ECO:0000259" key="5">
    <source>
        <dbReference type="Pfam" id="PF00535"/>
    </source>
</evidence>
<evidence type="ECO:0000256" key="3">
    <source>
        <dbReference type="ARBA" id="ARBA00022676"/>
    </source>
</evidence>
<proteinExistence type="inferred from homology"/>
<comment type="pathway">
    <text evidence="1">Cell wall biogenesis; cell wall polysaccharide biosynthesis.</text>
</comment>